<proteinExistence type="predicted"/>
<protein>
    <submittedName>
        <fullName evidence="3">Uncharacterized protein</fullName>
    </submittedName>
</protein>
<reference evidence="3 4" key="1">
    <citation type="journal article" date="2022" name="G3 (Bethesda)">
        <title>Enemy or ally: a genomic approach to elucidate the lifestyle of Phyllosticta citrichinaensis.</title>
        <authorList>
            <person name="Buijs V.A."/>
            <person name="Groenewald J.Z."/>
            <person name="Haridas S."/>
            <person name="LaButti K.M."/>
            <person name="Lipzen A."/>
            <person name="Martin F.M."/>
            <person name="Barry K."/>
            <person name="Grigoriev I.V."/>
            <person name="Crous P.W."/>
            <person name="Seidl M.F."/>
        </authorList>
    </citation>
    <scope>NUCLEOTIDE SEQUENCE [LARGE SCALE GENOMIC DNA]</scope>
    <source>
        <strain evidence="3 4">CBS 129764</strain>
    </source>
</reference>
<feature type="region of interest" description="Disordered" evidence="1">
    <location>
        <begin position="89"/>
        <end position="130"/>
    </location>
</feature>
<keyword evidence="4" id="KW-1185">Reference proteome</keyword>
<evidence type="ECO:0000313" key="3">
    <source>
        <dbReference type="EMBL" id="KAK8161669.1"/>
    </source>
</evidence>
<sequence length="271" mass="31029">MIDRNPDRPDFVAGTFMQRLPDSRHPFRGGRLPVSSKKINQKRQTSADENRRKTINAKLKCPQPRSHAEFHSIGATVERWQDIFTSLRASNAGPDPEESPKWPPLSYSQAQKRTQPSRNPGQHGHLRKQGVRMVNEQTHEKSKWLVCLRWPRNAPVLNEMTRCAAEIYIHMGTRICMHPPCLTEPLAPPTTNKPITISLHAYARHHTSSMYIIQYAHAQDSPDSANLTPLNHHGIPDDVKHTLICMAARVGCVLALLLVISVFMWWRERRR</sequence>
<dbReference type="Proteomes" id="UP001456524">
    <property type="component" value="Unassembled WGS sequence"/>
</dbReference>
<feature type="transmembrane region" description="Helical" evidence="2">
    <location>
        <begin position="246"/>
        <end position="266"/>
    </location>
</feature>
<name>A0ABR1XN63_9PEZI</name>
<evidence type="ECO:0000313" key="4">
    <source>
        <dbReference type="Proteomes" id="UP001456524"/>
    </source>
</evidence>
<keyword evidence="2" id="KW-0472">Membrane</keyword>
<keyword evidence="2" id="KW-1133">Transmembrane helix</keyword>
<comment type="caution">
    <text evidence="3">The sequence shown here is derived from an EMBL/GenBank/DDBJ whole genome shotgun (WGS) entry which is preliminary data.</text>
</comment>
<accession>A0ABR1XN63</accession>
<evidence type="ECO:0000256" key="1">
    <source>
        <dbReference type="SAM" id="MobiDB-lite"/>
    </source>
</evidence>
<gene>
    <name evidence="3" type="ORF">IWX90DRAFT_277040</name>
</gene>
<evidence type="ECO:0000256" key="2">
    <source>
        <dbReference type="SAM" id="Phobius"/>
    </source>
</evidence>
<feature type="region of interest" description="Disordered" evidence="1">
    <location>
        <begin position="20"/>
        <end position="51"/>
    </location>
</feature>
<feature type="compositionally biased region" description="Polar residues" evidence="1">
    <location>
        <begin position="106"/>
        <end position="120"/>
    </location>
</feature>
<dbReference type="EMBL" id="JBBWUH010000007">
    <property type="protein sequence ID" value="KAK8161669.1"/>
    <property type="molecule type" value="Genomic_DNA"/>
</dbReference>
<keyword evidence="2" id="KW-0812">Transmembrane</keyword>
<organism evidence="3 4">
    <name type="scientific">Phyllosticta citrichinensis</name>
    <dbReference type="NCBI Taxonomy" id="1130410"/>
    <lineage>
        <taxon>Eukaryota</taxon>
        <taxon>Fungi</taxon>
        <taxon>Dikarya</taxon>
        <taxon>Ascomycota</taxon>
        <taxon>Pezizomycotina</taxon>
        <taxon>Dothideomycetes</taxon>
        <taxon>Dothideomycetes incertae sedis</taxon>
        <taxon>Botryosphaeriales</taxon>
        <taxon>Phyllostictaceae</taxon>
        <taxon>Phyllosticta</taxon>
    </lineage>
</organism>